<dbReference type="Proteomes" id="UP000295106">
    <property type="component" value="Unassembled WGS sequence"/>
</dbReference>
<keyword evidence="1" id="KW-0812">Transmembrane</keyword>
<organism evidence="2 3">
    <name type="scientific">Rubrivivax gelatinosus</name>
    <name type="common">Rhodocyclus gelatinosus</name>
    <name type="synonym">Rhodopseudomonas gelatinosa</name>
    <dbReference type="NCBI Taxonomy" id="28068"/>
    <lineage>
        <taxon>Bacteria</taxon>
        <taxon>Pseudomonadati</taxon>
        <taxon>Pseudomonadota</taxon>
        <taxon>Betaproteobacteria</taxon>
        <taxon>Burkholderiales</taxon>
        <taxon>Sphaerotilaceae</taxon>
        <taxon>Rubrivivax</taxon>
    </lineage>
</organism>
<feature type="transmembrane region" description="Helical" evidence="1">
    <location>
        <begin position="76"/>
        <end position="94"/>
    </location>
</feature>
<sequence>MSAATGRRELRRDWLAKTLAGLLLGFTLAVGASGLLGLALAGVAAPARSQLMMWAVMPVWLGVFSGVYFFASGLRAWLWLVAANTLVFGALAVARAF</sequence>
<accession>A0A4R2M9T1</accession>
<proteinExistence type="predicted"/>
<gene>
    <name evidence="2" type="ORF">EV684_105117</name>
</gene>
<evidence type="ECO:0000313" key="2">
    <source>
        <dbReference type="EMBL" id="TCP02951.1"/>
    </source>
</evidence>
<protein>
    <submittedName>
        <fullName evidence="2">Uncharacterized protein</fullName>
    </submittedName>
</protein>
<dbReference type="GeneID" id="99684616"/>
<dbReference type="AlphaFoldDB" id="A0A4R2M9T1"/>
<evidence type="ECO:0000313" key="3">
    <source>
        <dbReference type="Proteomes" id="UP000295106"/>
    </source>
</evidence>
<name>A0A4R2M9T1_RUBGE</name>
<feature type="transmembrane region" description="Helical" evidence="1">
    <location>
        <begin position="20"/>
        <end position="44"/>
    </location>
</feature>
<evidence type="ECO:0000256" key="1">
    <source>
        <dbReference type="SAM" id="Phobius"/>
    </source>
</evidence>
<reference evidence="2 3" key="1">
    <citation type="submission" date="2019-03" db="EMBL/GenBank/DDBJ databases">
        <title>Genomic Encyclopedia of Type Strains, Phase IV (KMG-IV): sequencing the most valuable type-strain genomes for metagenomic binning, comparative biology and taxonomic classification.</title>
        <authorList>
            <person name="Goeker M."/>
        </authorList>
    </citation>
    <scope>NUCLEOTIDE SEQUENCE [LARGE SCALE GENOMIC DNA]</scope>
    <source>
        <strain evidence="2 3">DSM 1709</strain>
    </source>
</reference>
<dbReference type="OrthoDB" id="8911335at2"/>
<feature type="transmembrane region" description="Helical" evidence="1">
    <location>
        <begin position="51"/>
        <end position="70"/>
    </location>
</feature>
<comment type="caution">
    <text evidence="2">The sequence shown here is derived from an EMBL/GenBank/DDBJ whole genome shotgun (WGS) entry which is preliminary data.</text>
</comment>
<dbReference type="RefSeq" id="WP_132646554.1">
    <property type="nucleotide sequence ID" value="NZ_CP181386.1"/>
</dbReference>
<keyword evidence="1" id="KW-1133">Transmembrane helix</keyword>
<keyword evidence="1" id="KW-0472">Membrane</keyword>
<dbReference type="EMBL" id="SLXD01000005">
    <property type="protein sequence ID" value="TCP02951.1"/>
    <property type="molecule type" value="Genomic_DNA"/>
</dbReference>